<dbReference type="SUPFAM" id="SSF49899">
    <property type="entry name" value="Concanavalin A-like lectins/glucanases"/>
    <property type="match status" value="6"/>
</dbReference>
<dbReference type="PROSITE" id="PS01186">
    <property type="entry name" value="EGF_2"/>
    <property type="match status" value="1"/>
</dbReference>
<keyword evidence="2" id="KW-0245">EGF-like domain</keyword>
<evidence type="ECO:0000313" key="6">
    <source>
        <dbReference type="Proteomes" id="UP000005408"/>
    </source>
</evidence>
<keyword evidence="1 2" id="KW-1015">Disulfide bond</keyword>
<dbReference type="Pfam" id="PF00629">
    <property type="entry name" value="MAM"/>
    <property type="match status" value="6"/>
</dbReference>
<dbReference type="Gene3D" id="2.60.120.200">
    <property type="match status" value="7"/>
</dbReference>
<feature type="domain" description="MAM" evidence="4">
    <location>
        <begin position="278"/>
        <end position="434"/>
    </location>
</feature>
<dbReference type="CDD" id="cd00054">
    <property type="entry name" value="EGF_CA"/>
    <property type="match status" value="2"/>
</dbReference>
<keyword evidence="6" id="KW-1185">Reference proteome</keyword>
<feature type="domain" description="EGF-like" evidence="3">
    <location>
        <begin position="790"/>
        <end position="823"/>
    </location>
</feature>
<dbReference type="AlphaFoldDB" id="A0A8W8NFS3"/>
<evidence type="ECO:0000259" key="3">
    <source>
        <dbReference type="PROSITE" id="PS50026"/>
    </source>
</evidence>
<comment type="caution">
    <text evidence="2">Lacks conserved residue(s) required for the propagation of feature annotation.</text>
</comment>
<dbReference type="SUPFAM" id="SSF57196">
    <property type="entry name" value="EGF/Laminin"/>
    <property type="match status" value="2"/>
</dbReference>
<organism evidence="5 6">
    <name type="scientific">Magallana gigas</name>
    <name type="common">Pacific oyster</name>
    <name type="synonym">Crassostrea gigas</name>
    <dbReference type="NCBI Taxonomy" id="29159"/>
    <lineage>
        <taxon>Eukaryota</taxon>
        <taxon>Metazoa</taxon>
        <taxon>Spiralia</taxon>
        <taxon>Lophotrochozoa</taxon>
        <taxon>Mollusca</taxon>
        <taxon>Bivalvia</taxon>
        <taxon>Autobranchia</taxon>
        <taxon>Pteriomorphia</taxon>
        <taxon>Ostreida</taxon>
        <taxon>Ostreoidea</taxon>
        <taxon>Ostreidae</taxon>
        <taxon>Magallana</taxon>
    </lineage>
</organism>
<feature type="domain" description="MAM" evidence="4">
    <location>
        <begin position="994"/>
        <end position="1150"/>
    </location>
</feature>
<dbReference type="SMART" id="SM00137">
    <property type="entry name" value="MAM"/>
    <property type="match status" value="6"/>
</dbReference>
<feature type="domain" description="MAM" evidence="4">
    <location>
        <begin position="830"/>
        <end position="987"/>
    </location>
</feature>
<dbReference type="InterPro" id="IPR013320">
    <property type="entry name" value="ConA-like_dom_sf"/>
</dbReference>
<feature type="disulfide bond" evidence="2">
    <location>
        <begin position="813"/>
        <end position="822"/>
    </location>
</feature>
<dbReference type="InterPro" id="IPR051560">
    <property type="entry name" value="MAM_domain-containing"/>
</dbReference>
<proteinExistence type="predicted"/>
<evidence type="ECO:0008006" key="7">
    <source>
        <dbReference type="Google" id="ProtNLM"/>
    </source>
</evidence>
<feature type="disulfide bond" evidence="2">
    <location>
        <begin position="617"/>
        <end position="626"/>
    </location>
</feature>
<feature type="domain" description="MAM" evidence="4">
    <location>
        <begin position="115"/>
        <end position="271"/>
    </location>
</feature>
<accession>A0A8W8NFS3</accession>
<dbReference type="CDD" id="cd06263">
    <property type="entry name" value="MAM"/>
    <property type="match status" value="6"/>
</dbReference>
<sequence length="1154" mass="127092">MKLSDPDDYRHLFISHDDSGNHWIVKHITVPPSNGEILFSGLLRSSTGGNIAIDDVHFVSGDCYSAGFTTSPATQNPSTLYPVTSFQTTLYPVTSFPTQFPTTQTPSPPVVDQDLHCTFETGTSCFLNNVNRDSFDWQTGQGSAASGGTGPTSAYEGHQYSYIDHSAREGFGIAIQRGPTFRTTQPFCLRFAYQLHGTAICTLIVEMNFSDGQRDLNLFQSYDDSGNNWIVKQITVQPSNGEILFIGILRSSTRGNIAIDDVHFVSGGCYSVPIALPLSCTFEVGTECFLKDAVGSDDFDWTILSGRTPLYGTGPSNAAEGSRYAYIESTGNDPHSKASLERIVQIPKDGNMCLSFNYHMYGQTVGTLKVLFQDLIFFHEVGNKGDQWNKAEFTLFNVSSTVVSKIQFTATQGTGYEGDIAIDNIQLTEGKCAIIARCTFEVGTECFLKDVEVTDDFDWTILSGETPSLETGPAKAFEGSRYAYIESTGIDPYSRASLEGIVQLPKDGDMCLSFNYHMYGETNDSLEVLFQNITYFNESGNKGNQWNKAKFSLFDQNSTVVSKIQFTATRGSSNKSDIAIDNIQLTEGGCVKDCRINPCRTNEICIQETSTTYRCDCRPGFIGHFCDVVPGQANCTFEKGEDCFLKNSTRNDFDWSLNSGRTPSSKTGPGSAKQGSWYAYIETTNRLLGQKAMLIPKYRFKSEERCLTFAYYMCGETCGSLRVLQEKYKNTTELFSKSGEQSNSSTNWKIASLSINHSVHQRIVFEVTIGTSFTGDIALDDIKYFPGRCACDHITCKNGGTCLSKQNGGFCQCPPEFTGNRCEKKIGVLASCTFDDGSCFLTNINGQDTMDWLITKKRTPSLNTGPNKPLDGNYTFIEASGRTAGDNAILSSAATSQFFLRGPACLRFFYNMNGRGIGTLNVFAGESNSEQNVWNISGNQNDIWTPVAVDIPPVNDLVIWIEAIRGKSYLSDIAIDTIELFDSPCIASLSSLPQRCTFEDGADCFLKDDKKFDDFDWIVKYGRTLSRDTGPSMAAEGKKYAYIEASGKHPGVRATLERLVPVPADGKMCLSFEYHMFGRTMGSLEVLFQNTTIFHEFSDKGNTWNKAELNLNGLNSTDVPLLQFTATRGSGFQSDVAIDNVQLAEGECAVPLPT</sequence>
<feature type="domain" description="EGF-like" evidence="3">
    <location>
        <begin position="591"/>
        <end position="627"/>
    </location>
</feature>
<dbReference type="SMART" id="SM00181">
    <property type="entry name" value="EGF"/>
    <property type="match status" value="2"/>
</dbReference>
<dbReference type="Proteomes" id="UP000005408">
    <property type="component" value="Unassembled WGS sequence"/>
</dbReference>
<protein>
    <recommendedName>
        <fullName evidence="7">MAM and LDL-receptor class A domain-containing protein 1</fullName>
    </recommendedName>
</protein>
<dbReference type="InterPro" id="IPR000998">
    <property type="entry name" value="MAM_dom"/>
</dbReference>
<dbReference type="PROSITE" id="PS50060">
    <property type="entry name" value="MAM_2"/>
    <property type="match status" value="6"/>
</dbReference>
<dbReference type="PANTHER" id="PTHR23282">
    <property type="entry name" value="APICAL ENDOSOMAL GLYCOPROTEIN PRECURSOR"/>
    <property type="match status" value="1"/>
</dbReference>
<evidence type="ECO:0000256" key="2">
    <source>
        <dbReference type="PROSITE-ProRule" id="PRU00076"/>
    </source>
</evidence>
<dbReference type="PANTHER" id="PTHR23282:SF101">
    <property type="entry name" value="MAM DOMAIN-CONTAINING PROTEIN"/>
    <property type="match status" value="1"/>
</dbReference>
<dbReference type="InterPro" id="IPR000742">
    <property type="entry name" value="EGF"/>
</dbReference>
<evidence type="ECO:0000259" key="4">
    <source>
        <dbReference type="PROSITE" id="PS50060"/>
    </source>
</evidence>
<dbReference type="GO" id="GO:0016020">
    <property type="term" value="C:membrane"/>
    <property type="evidence" value="ECO:0007669"/>
    <property type="project" value="InterPro"/>
</dbReference>
<name>A0A8W8NFS3_MAGGI</name>
<evidence type="ECO:0000256" key="1">
    <source>
        <dbReference type="ARBA" id="ARBA00023157"/>
    </source>
</evidence>
<dbReference type="PROSITE" id="PS50026">
    <property type="entry name" value="EGF_3"/>
    <property type="match status" value="2"/>
</dbReference>
<dbReference type="Gene3D" id="2.10.25.10">
    <property type="entry name" value="Laminin"/>
    <property type="match status" value="2"/>
</dbReference>
<reference evidence="5" key="1">
    <citation type="submission" date="2022-08" db="UniProtKB">
        <authorList>
            <consortium name="EnsemblMetazoa"/>
        </authorList>
    </citation>
    <scope>IDENTIFICATION</scope>
    <source>
        <strain evidence="5">05x7-T-G4-1.051#20</strain>
    </source>
</reference>
<dbReference type="PRINTS" id="PR00020">
    <property type="entry name" value="MAMDOMAIN"/>
</dbReference>
<feature type="domain" description="MAM" evidence="4">
    <location>
        <begin position="436"/>
        <end position="592"/>
    </location>
</feature>
<evidence type="ECO:0000313" key="5">
    <source>
        <dbReference type="EnsemblMetazoa" id="G6765.1:cds"/>
    </source>
</evidence>
<dbReference type="PROSITE" id="PS00022">
    <property type="entry name" value="EGF_1"/>
    <property type="match status" value="2"/>
</dbReference>
<feature type="domain" description="MAM" evidence="4">
    <location>
        <begin position="633"/>
        <end position="793"/>
    </location>
</feature>
<dbReference type="EnsemblMetazoa" id="G6765.1">
    <property type="protein sequence ID" value="G6765.1:cds"/>
    <property type="gene ID" value="G6765"/>
</dbReference>